<dbReference type="OrthoDB" id="4840035at2759"/>
<sequence>MHREGSLAGLAESREIKFLVPQNLLSASRIEQQVKENDLKVQRRIDDLTRTGQAARESLEEMYRNMVIRKWLRIASQGLLASQTSLKRNDVQPSRLTMEGAPQEFQKDDILVYTQHLDKHVFGTTGSEQQLPGTVYAHHSVDAKLSAWNAASNSQLLLLAGPIKTHLPSSMAIAATSVIDSAIHLKVPYLAFYCQRPNDGTEIKSSSPEWAVTTGLVYSLIRQLLCKRLVPAEILDGPDFCPERFEALDGTDASLEPAVSILDTLLDHAGPHLLCIIDGLQI</sequence>
<comment type="caution">
    <text evidence="1">The sequence shown here is derived from an EMBL/GenBank/DDBJ whole genome shotgun (WGS) entry which is preliminary data.</text>
</comment>
<keyword evidence="2" id="KW-1185">Reference proteome</keyword>
<dbReference type="RefSeq" id="XP_013329435.1">
    <property type="nucleotide sequence ID" value="XM_013473981.1"/>
</dbReference>
<dbReference type="GeneID" id="25315501"/>
<dbReference type="AlphaFoldDB" id="A0A0F4YYX4"/>
<evidence type="ECO:0000313" key="2">
    <source>
        <dbReference type="Proteomes" id="UP000053958"/>
    </source>
</evidence>
<dbReference type="EMBL" id="LASV01000123">
    <property type="protein sequence ID" value="KKA22823.1"/>
    <property type="molecule type" value="Genomic_DNA"/>
</dbReference>
<name>A0A0F4YYX4_RASE3</name>
<dbReference type="Proteomes" id="UP000053958">
    <property type="component" value="Unassembled WGS sequence"/>
</dbReference>
<organism evidence="1 2">
    <name type="scientific">Rasamsonia emersonii (strain ATCC 16479 / CBS 393.64 / IMI 116815)</name>
    <dbReference type="NCBI Taxonomy" id="1408163"/>
    <lineage>
        <taxon>Eukaryota</taxon>
        <taxon>Fungi</taxon>
        <taxon>Dikarya</taxon>
        <taxon>Ascomycota</taxon>
        <taxon>Pezizomycotina</taxon>
        <taxon>Eurotiomycetes</taxon>
        <taxon>Eurotiomycetidae</taxon>
        <taxon>Eurotiales</taxon>
        <taxon>Trichocomaceae</taxon>
        <taxon>Rasamsonia</taxon>
    </lineage>
</organism>
<accession>A0A0F4YYX4</accession>
<evidence type="ECO:0000313" key="1">
    <source>
        <dbReference type="EMBL" id="KKA22823.1"/>
    </source>
</evidence>
<proteinExistence type="predicted"/>
<protein>
    <submittedName>
        <fullName evidence="1">Uncharacterized protein</fullName>
    </submittedName>
</protein>
<reference evidence="1 2" key="1">
    <citation type="submission" date="2015-04" db="EMBL/GenBank/DDBJ databases">
        <authorList>
            <person name="Heijne W.H."/>
            <person name="Fedorova N.D."/>
            <person name="Nierman W.C."/>
            <person name="Vollebregt A.W."/>
            <person name="Zhao Z."/>
            <person name="Wu L."/>
            <person name="Kumar M."/>
            <person name="Stam H."/>
            <person name="van den Berg M.A."/>
            <person name="Pel H.J."/>
        </authorList>
    </citation>
    <scope>NUCLEOTIDE SEQUENCE [LARGE SCALE GENOMIC DNA]</scope>
    <source>
        <strain evidence="1 2">CBS 393.64</strain>
    </source>
</reference>
<dbReference type="STRING" id="1408163.A0A0F4YYX4"/>
<gene>
    <name evidence="1" type="ORF">T310_3151</name>
</gene>